<protein>
    <submittedName>
        <fullName evidence="1">Uncharacterized protein</fullName>
    </submittedName>
</protein>
<proteinExistence type="predicted"/>
<sequence>MDLPSSDPVDLSFSNEDVVSTTKFYAWNFLEGSGRRDSNVDDGWVFNNAELGFDLMQFRERVIQENGGLTQSHEKLQNHQTRGLQAEVEDESWNAICEATRDRIDALPDVTIVEAHRWAHLLVNEKQESFRRRLDELSPKDPTLKAILNKQASIGQLWGDQLCNEDTYLKSRLKTRDSDSDQLVPDFATMTVASKRQLSVVLLEGKVHSNRASQFWDDKIKLGQELKLGLDSILMLLPEDDVSVIGILVREPVVEFFTMKIQSEATYIMRRFALCYVAGDCMNMFPMTHLMEAFQHVQKEVGRTVAAIRRVKVRPSTSPKIPLSWLRPSFRKLRLLLVPDGD</sequence>
<gene>
    <name evidence="1" type="ORF">BGZ95_004397</name>
</gene>
<accession>A0AAD4D329</accession>
<dbReference type="EMBL" id="JAAAIL010002097">
    <property type="protein sequence ID" value="KAG0260558.1"/>
    <property type="molecule type" value="Genomic_DNA"/>
</dbReference>
<evidence type="ECO:0000313" key="2">
    <source>
        <dbReference type="Proteomes" id="UP001194580"/>
    </source>
</evidence>
<dbReference type="AlphaFoldDB" id="A0AAD4D329"/>
<name>A0AAD4D329_9FUNG</name>
<dbReference type="Proteomes" id="UP001194580">
    <property type="component" value="Unassembled WGS sequence"/>
</dbReference>
<comment type="caution">
    <text evidence="1">The sequence shown here is derived from an EMBL/GenBank/DDBJ whole genome shotgun (WGS) entry which is preliminary data.</text>
</comment>
<reference evidence="1" key="1">
    <citation type="journal article" date="2020" name="Fungal Divers.">
        <title>Resolving the Mortierellaceae phylogeny through synthesis of multi-gene phylogenetics and phylogenomics.</title>
        <authorList>
            <person name="Vandepol N."/>
            <person name="Liber J."/>
            <person name="Desiro A."/>
            <person name="Na H."/>
            <person name="Kennedy M."/>
            <person name="Barry K."/>
            <person name="Grigoriev I.V."/>
            <person name="Miller A.N."/>
            <person name="O'Donnell K."/>
            <person name="Stajich J.E."/>
            <person name="Bonito G."/>
        </authorList>
    </citation>
    <scope>NUCLEOTIDE SEQUENCE</scope>
    <source>
        <strain evidence="1">NRRL 28262</strain>
    </source>
</reference>
<keyword evidence="2" id="KW-1185">Reference proteome</keyword>
<evidence type="ECO:0000313" key="1">
    <source>
        <dbReference type="EMBL" id="KAG0260558.1"/>
    </source>
</evidence>
<organism evidence="1 2">
    <name type="scientific">Linnemannia exigua</name>
    <dbReference type="NCBI Taxonomy" id="604196"/>
    <lineage>
        <taxon>Eukaryota</taxon>
        <taxon>Fungi</taxon>
        <taxon>Fungi incertae sedis</taxon>
        <taxon>Mucoromycota</taxon>
        <taxon>Mortierellomycotina</taxon>
        <taxon>Mortierellomycetes</taxon>
        <taxon>Mortierellales</taxon>
        <taxon>Mortierellaceae</taxon>
        <taxon>Linnemannia</taxon>
    </lineage>
</organism>